<feature type="region of interest" description="Disordered" evidence="1">
    <location>
        <begin position="1"/>
        <end position="50"/>
    </location>
</feature>
<feature type="compositionally biased region" description="Polar residues" evidence="1">
    <location>
        <begin position="1"/>
        <end position="20"/>
    </location>
</feature>
<dbReference type="AlphaFoldDB" id="A0A1B7NCM5"/>
<protein>
    <submittedName>
        <fullName evidence="2">Uncharacterized protein</fullName>
    </submittedName>
</protein>
<evidence type="ECO:0000313" key="3">
    <source>
        <dbReference type="Proteomes" id="UP000092154"/>
    </source>
</evidence>
<dbReference type="OrthoDB" id="3224400at2759"/>
<dbReference type="InParanoid" id="A0A1B7NCM5"/>
<dbReference type="EMBL" id="KV448153">
    <property type="protein sequence ID" value="OAX42605.1"/>
    <property type="molecule type" value="Genomic_DNA"/>
</dbReference>
<name>A0A1B7NCM5_9AGAM</name>
<accession>A0A1B7NCM5</accession>
<dbReference type="Proteomes" id="UP000092154">
    <property type="component" value="Unassembled WGS sequence"/>
</dbReference>
<keyword evidence="3" id="KW-1185">Reference proteome</keyword>
<sequence>MDIVCINSSPAPQVTNNMLPSTEDAPIEVPQAPEPAQHPSLEASSDRDRKPSLQEILQMTSTTMNFISTITTIFHEKEEQNTRFREELAQKILFAIMNIHAWASARVVHEHAAARDTLEAGISKLVEDEKDQDRMRARLSDLFEAVNNTVANLAGLY</sequence>
<gene>
    <name evidence="2" type="ORF">K503DRAFT_710219</name>
</gene>
<organism evidence="2 3">
    <name type="scientific">Rhizopogon vinicolor AM-OR11-026</name>
    <dbReference type="NCBI Taxonomy" id="1314800"/>
    <lineage>
        <taxon>Eukaryota</taxon>
        <taxon>Fungi</taxon>
        <taxon>Dikarya</taxon>
        <taxon>Basidiomycota</taxon>
        <taxon>Agaricomycotina</taxon>
        <taxon>Agaricomycetes</taxon>
        <taxon>Agaricomycetidae</taxon>
        <taxon>Boletales</taxon>
        <taxon>Suillineae</taxon>
        <taxon>Rhizopogonaceae</taxon>
        <taxon>Rhizopogon</taxon>
    </lineage>
</organism>
<reference evidence="2 3" key="1">
    <citation type="submission" date="2016-06" db="EMBL/GenBank/DDBJ databases">
        <title>Comparative genomics of the ectomycorrhizal sister species Rhizopogon vinicolor and Rhizopogon vesiculosus (Basidiomycota: Boletales) reveals a divergence of the mating type B locus.</title>
        <authorList>
            <consortium name="DOE Joint Genome Institute"/>
            <person name="Mujic A.B."/>
            <person name="Kuo A."/>
            <person name="Tritt A."/>
            <person name="Lipzen A."/>
            <person name="Chen C."/>
            <person name="Johnson J."/>
            <person name="Sharma A."/>
            <person name="Barry K."/>
            <person name="Grigoriev I.V."/>
            <person name="Spatafora J.W."/>
        </authorList>
    </citation>
    <scope>NUCLEOTIDE SEQUENCE [LARGE SCALE GENOMIC DNA]</scope>
    <source>
        <strain evidence="2 3">AM-OR11-026</strain>
    </source>
</reference>
<evidence type="ECO:0000256" key="1">
    <source>
        <dbReference type="SAM" id="MobiDB-lite"/>
    </source>
</evidence>
<proteinExistence type="predicted"/>
<evidence type="ECO:0000313" key="2">
    <source>
        <dbReference type="EMBL" id="OAX42605.1"/>
    </source>
</evidence>